<evidence type="ECO:0000313" key="1">
    <source>
        <dbReference type="EMBL" id="ART83841.1"/>
    </source>
</evidence>
<dbReference type="RefSeq" id="WP_087038518.1">
    <property type="nucleotide sequence ID" value="NZ_CP021377.1"/>
</dbReference>
<keyword evidence="2" id="KW-1185">Reference proteome</keyword>
<dbReference type="Proteomes" id="UP000243937">
    <property type="component" value="Chromosome"/>
</dbReference>
<dbReference type="AlphaFoldDB" id="A0A1Y0D8C8"/>
<gene>
    <name evidence="1" type="ORF">CBP31_15350</name>
</gene>
<organism evidence="1 2">
    <name type="scientific">Oceanisphaera profunda</name>
    <dbReference type="NCBI Taxonomy" id="1416627"/>
    <lineage>
        <taxon>Bacteria</taxon>
        <taxon>Pseudomonadati</taxon>
        <taxon>Pseudomonadota</taxon>
        <taxon>Gammaproteobacteria</taxon>
        <taxon>Aeromonadales</taxon>
        <taxon>Aeromonadaceae</taxon>
        <taxon>Oceanisphaera</taxon>
    </lineage>
</organism>
<dbReference type="OrthoDB" id="5598524at2"/>
<evidence type="ECO:0000313" key="2">
    <source>
        <dbReference type="Proteomes" id="UP000243937"/>
    </source>
</evidence>
<name>A0A1Y0D8C8_9GAMM</name>
<sequence>MNLIISVSNAMARWLKVSLPRLPSFDGKRIGTQPLHTDTTQVSWQCHVLSHGPRANPYFTVLAMEAYSRYLIMIPFATPPTQAEFEQVLLERWGNEALFLALESGAVTDDELPIMVEAFTHHPCQSQWVNNTDLSIQSHISDAGTWLMDTLDDEGSDFLDANHCYGLATHLNRLRRKVRGNKKSFLPMIRFLDDSLYRFGDGLSENAFPGIKVGNFPCPYPAPPKADNVVQLANYRKFARK</sequence>
<proteinExistence type="predicted"/>
<dbReference type="KEGG" id="opf:CBP31_15350"/>
<reference evidence="1 2" key="1">
    <citation type="journal article" date="2014" name="Int. J. Syst. Evol. Microbiol.">
        <title>Oceanisphaera profunda sp. nov., a marine bacterium isolated from deep-sea sediment, and emended description of the genus Oceanisphaera.</title>
        <authorList>
            <person name="Xu Z."/>
            <person name="Zhang X.Y."/>
            <person name="Su H.N."/>
            <person name="Yu Z.C."/>
            <person name="Liu C."/>
            <person name="Li H."/>
            <person name="Chen X.L."/>
            <person name="Song X.Y."/>
            <person name="Xie B.B."/>
            <person name="Qin Q.L."/>
            <person name="Zhou B.C."/>
            <person name="Shi M."/>
            <person name="Huang Y."/>
            <person name="Zhang Y.Z."/>
        </authorList>
    </citation>
    <scope>NUCLEOTIDE SEQUENCE [LARGE SCALE GENOMIC DNA]</scope>
    <source>
        <strain evidence="1 2">SM1222</strain>
    </source>
</reference>
<accession>A0A1Y0D8C8</accession>
<protein>
    <submittedName>
        <fullName evidence="1">Uncharacterized protein</fullName>
    </submittedName>
</protein>
<dbReference type="EMBL" id="CP021377">
    <property type="protein sequence ID" value="ART83841.1"/>
    <property type="molecule type" value="Genomic_DNA"/>
</dbReference>